<feature type="transmembrane region" description="Helical" evidence="6">
    <location>
        <begin position="59"/>
        <end position="82"/>
    </location>
</feature>
<evidence type="ECO:0000256" key="5">
    <source>
        <dbReference type="ARBA" id="ARBA00023329"/>
    </source>
</evidence>
<gene>
    <name evidence="7" type="ORF">FJAP1339_LOCUS2327</name>
</gene>
<dbReference type="EMBL" id="HBHR01004821">
    <property type="protein sequence ID" value="CAD9859807.1"/>
    <property type="molecule type" value="Transcribed_RNA"/>
</dbReference>
<evidence type="ECO:0000256" key="3">
    <source>
        <dbReference type="ARBA" id="ARBA00022989"/>
    </source>
</evidence>
<name>A0A7S2XVQ8_9STRA</name>
<keyword evidence="5" id="KW-0968">Cytoplasmic vesicle</keyword>
<dbReference type="Pfam" id="PF09446">
    <property type="entry name" value="VMA21"/>
    <property type="match status" value="1"/>
</dbReference>
<dbReference type="GO" id="GO:0070072">
    <property type="term" value="P:vacuolar proton-transporting V-type ATPase complex assembly"/>
    <property type="evidence" value="ECO:0007669"/>
    <property type="project" value="InterPro"/>
</dbReference>
<dbReference type="GO" id="GO:0031410">
    <property type="term" value="C:cytoplasmic vesicle"/>
    <property type="evidence" value="ECO:0007669"/>
    <property type="project" value="UniProtKB-KW"/>
</dbReference>
<keyword evidence="3 6" id="KW-1133">Transmembrane helix</keyword>
<sequence length="100" mass="11326">MVANAAKVKKWNAVEMLLAPENRNVANKLGIYSVMMFVFPVVVFFFFNNIILKSNSDRLMWSGFASVLAVNIVIASYIVMAWKEDPPDFSRYSAKAKKTN</sequence>
<evidence type="ECO:0008006" key="8">
    <source>
        <dbReference type="Google" id="ProtNLM"/>
    </source>
</evidence>
<keyword evidence="4 6" id="KW-0472">Membrane</keyword>
<evidence type="ECO:0000256" key="2">
    <source>
        <dbReference type="ARBA" id="ARBA00022824"/>
    </source>
</evidence>
<feature type="transmembrane region" description="Helical" evidence="6">
    <location>
        <begin position="29"/>
        <end position="47"/>
    </location>
</feature>
<dbReference type="GO" id="GO:0005789">
    <property type="term" value="C:endoplasmic reticulum membrane"/>
    <property type="evidence" value="ECO:0007669"/>
    <property type="project" value="TreeGrafter"/>
</dbReference>
<dbReference type="InterPro" id="IPR019013">
    <property type="entry name" value="Vma21"/>
</dbReference>
<reference evidence="7" key="1">
    <citation type="submission" date="2021-01" db="EMBL/GenBank/DDBJ databases">
        <authorList>
            <person name="Corre E."/>
            <person name="Pelletier E."/>
            <person name="Niang G."/>
            <person name="Scheremetjew M."/>
            <person name="Finn R."/>
            <person name="Kale V."/>
            <person name="Holt S."/>
            <person name="Cochrane G."/>
            <person name="Meng A."/>
            <person name="Brown T."/>
            <person name="Cohen L."/>
        </authorList>
    </citation>
    <scope>NUCLEOTIDE SEQUENCE</scope>
    <source>
        <strain evidence="7">CCMP1661</strain>
    </source>
</reference>
<keyword evidence="1 6" id="KW-0812">Transmembrane</keyword>
<evidence type="ECO:0000256" key="6">
    <source>
        <dbReference type="SAM" id="Phobius"/>
    </source>
</evidence>
<proteinExistence type="predicted"/>
<dbReference type="PANTHER" id="PTHR31792:SF3">
    <property type="entry name" value="VACUOLAR ATPASE ASSEMBLY INTEGRAL MEMBRANE PROTEIN VMA21"/>
    <property type="match status" value="1"/>
</dbReference>
<organism evidence="7">
    <name type="scientific">Fibrocapsa japonica</name>
    <dbReference type="NCBI Taxonomy" id="94617"/>
    <lineage>
        <taxon>Eukaryota</taxon>
        <taxon>Sar</taxon>
        <taxon>Stramenopiles</taxon>
        <taxon>Ochrophyta</taxon>
        <taxon>Raphidophyceae</taxon>
        <taxon>Chattonellales</taxon>
        <taxon>Chattonellaceae</taxon>
        <taxon>Fibrocapsa</taxon>
    </lineage>
</organism>
<dbReference type="PANTHER" id="PTHR31792">
    <property type="entry name" value="VACUOLAR ATPASE ASSEMBLY INTEGRAL MEMBRANE PROTEIN VMA21"/>
    <property type="match status" value="1"/>
</dbReference>
<dbReference type="AlphaFoldDB" id="A0A7S2XVQ8"/>
<accession>A0A7S2XVQ8</accession>
<keyword evidence="2" id="KW-0256">Endoplasmic reticulum</keyword>
<evidence type="ECO:0000256" key="4">
    <source>
        <dbReference type="ARBA" id="ARBA00023136"/>
    </source>
</evidence>
<evidence type="ECO:0000313" key="7">
    <source>
        <dbReference type="EMBL" id="CAD9859807.1"/>
    </source>
</evidence>
<evidence type="ECO:0000256" key="1">
    <source>
        <dbReference type="ARBA" id="ARBA00022692"/>
    </source>
</evidence>
<protein>
    <recommendedName>
        <fullName evidence="8">Vacuolar ATPase assembly integral membrane protein VMA21 homolog</fullName>
    </recommendedName>
</protein>